<evidence type="ECO:0000313" key="3">
    <source>
        <dbReference type="Proteomes" id="UP000244956"/>
    </source>
</evidence>
<evidence type="ECO:0000256" key="1">
    <source>
        <dbReference type="SAM" id="Phobius"/>
    </source>
</evidence>
<feature type="transmembrane region" description="Helical" evidence="1">
    <location>
        <begin position="14"/>
        <end position="32"/>
    </location>
</feature>
<evidence type="ECO:0000313" key="2">
    <source>
        <dbReference type="EMBL" id="PWD99469.1"/>
    </source>
</evidence>
<reference evidence="2 3" key="1">
    <citation type="submission" date="2018-05" db="EMBL/GenBank/DDBJ databases">
        <title>Marinilabilia rubrum sp. nov., isolated from saltern sediment.</title>
        <authorList>
            <person name="Zhang R."/>
        </authorList>
    </citation>
    <scope>NUCLEOTIDE SEQUENCE [LARGE SCALE GENOMIC DNA]</scope>
    <source>
        <strain evidence="2 3">WTE16</strain>
    </source>
</reference>
<feature type="transmembrane region" description="Helical" evidence="1">
    <location>
        <begin position="69"/>
        <end position="91"/>
    </location>
</feature>
<accession>A0A2U2B8S0</accession>
<keyword evidence="3" id="KW-1185">Reference proteome</keyword>
<keyword evidence="1" id="KW-0812">Transmembrane</keyword>
<dbReference type="AlphaFoldDB" id="A0A2U2B8S0"/>
<feature type="transmembrane region" description="Helical" evidence="1">
    <location>
        <begin position="98"/>
        <end position="115"/>
    </location>
</feature>
<sequence>MGTLLYKALLIKEFFYGLLIKGMAGLIVFIEAEHIPKNWFYLAAIIIALFPLSTYILKEIKAYSHQAPGFGLVVISMLKMLLIPVLIILFFEKEHEDIEVFVIPSVVAYLVLLFMDTKWKIKWLFLRKY</sequence>
<keyword evidence="1" id="KW-0472">Membrane</keyword>
<protein>
    <submittedName>
        <fullName evidence="2">Uncharacterized protein</fullName>
    </submittedName>
</protein>
<organism evidence="2 3">
    <name type="scientific">Marinilabilia rubra</name>
    <dbReference type="NCBI Taxonomy" id="2162893"/>
    <lineage>
        <taxon>Bacteria</taxon>
        <taxon>Pseudomonadati</taxon>
        <taxon>Bacteroidota</taxon>
        <taxon>Bacteroidia</taxon>
        <taxon>Marinilabiliales</taxon>
        <taxon>Marinilabiliaceae</taxon>
        <taxon>Marinilabilia</taxon>
    </lineage>
</organism>
<dbReference type="RefSeq" id="WP_109264456.1">
    <property type="nucleotide sequence ID" value="NZ_QEWP01000007.1"/>
</dbReference>
<feature type="transmembrane region" description="Helical" evidence="1">
    <location>
        <begin position="39"/>
        <end position="57"/>
    </location>
</feature>
<name>A0A2U2B8S0_9BACT</name>
<dbReference type="Proteomes" id="UP000244956">
    <property type="component" value="Unassembled WGS sequence"/>
</dbReference>
<dbReference type="EMBL" id="QEWP01000007">
    <property type="protein sequence ID" value="PWD99469.1"/>
    <property type="molecule type" value="Genomic_DNA"/>
</dbReference>
<dbReference type="OrthoDB" id="1121434at2"/>
<keyword evidence="1" id="KW-1133">Transmembrane helix</keyword>
<comment type="caution">
    <text evidence="2">The sequence shown here is derived from an EMBL/GenBank/DDBJ whole genome shotgun (WGS) entry which is preliminary data.</text>
</comment>
<proteinExistence type="predicted"/>
<gene>
    <name evidence="2" type="ORF">DDZ16_10710</name>
</gene>